<sequence length="352" mass="37713">MSCWPDPTQSSYNVSLRINSSSSEINYVGGWTTEGIFKYSELSGDIATFSFMGTSITVFGKVTGPTMQASYGVDESSDSGVLCEVDDLHFRELPFQGPLYTSLPLGPGQHKLLITNKGIDFYFDHLEISNNNTISSSAQSPPLTPSMTTATLTSTAPPYESTATVFVPSTQISSLPNSSSAVAGPTENLPRPKSTLTTGEIVGVAATGWLLLLAVGVGLYWNRVKHGRKARSNSLGSCVEASGRSTESQSAQAMREARDDPISAFAEFHEAPPIYSSIDFHTNPSVGNSQSAPLVQANGAYVPDGTLNNNNSKRNAPSVESLLQQQRAARDTTRPGKNHMEIRMSDGVFREA</sequence>
<evidence type="ECO:0000313" key="3">
    <source>
        <dbReference type="EMBL" id="TBU55918.1"/>
    </source>
</evidence>
<reference evidence="3 4" key="1">
    <citation type="submission" date="2019-01" db="EMBL/GenBank/DDBJ databases">
        <title>Draft genome sequences of three monokaryotic isolates of the white-rot basidiomycete fungus Dichomitus squalens.</title>
        <authorList>
            <consortium name="DOE Joint Genome Institute"/>
            <person name="Lopez S.C."/>
            <person name="Andreopoulos B."/>
            <person name="Pangilinan J."/>
            <person name="Lipzen A."/>
            <person name="Riley R."/>
            <person name="Ahrendt S."/>
            <person name="Ng V."/>
            <person name="Barry K."/>
            <person name="Daum C."/>
            <person name="Grigoriev I.V."/>
            <person name="Hilden K.S."/>
            <person name="Makela M.R."/>
            <person name="de Vries R.P."/>
        </authorList>
    </citation>
    <scope>NUCLEOTIDE SEQUENCE [LARGE SCALE GENOMIC DNA]</scope>
    <source>
        <strain evidence="3 4">CBS 464.89</strain>
    </source>
</reference>
<keyword evidence="4" id="KW-1185">Reference proteome</keyword>
<feature type="region of interest" description="Disordered" evidence="1">
    <location>
        <begin position="231"/>
        <end position="258"/>
    </location>
</feature>
<accession>A0A4V2K7F5</accession>
<keyword evidence="2" id="KW-0472">Membrane</keyword>
<proteinExistence type="predicted"/>
<feature type="compositionally biased region" description="Basic and acidic residues" evidence="1">
    <location>
        <begin position="328"/>
        <end position="352"/>
    </location>
</feature>
<protein>
    <submittedName>
        <fullName evidence="3">Uncharacterized protein</fullName>
    </submittedName>
</protein>
<name>A0A4V2K7F5_9APHY</name>
<evidence type="ECO:0000313" key="4">
    <source>
        <dbReference type="Proteomes" id="UP000292082"/>
    </source>
</evidence>
<feature type="transmembrane region" description="Helical" evidence="2">
    <location>
        <begin position="201"/>
        <end position="221"/>
    </location>
</feature>
<dbReference type="AlphaFoldDB" id="A0A4V2K7F5"/>
<organism evidence="3 4">
    <name type="scientific">Dichomitus squalens</name>
    <dbReference type="NCBI Taxonomy" id="114155"/>
    <lineage>
        <taxon>Eukaryota</taxon>
        <taxon>Fungi</taxon>
        <taxon>Dikarya</taxon>
        <taxon>Basidiomycota</taxon>
        <taxon>Agaricomycotina</taxon>
        <taxon>Agaricomycetes</taxon>
        <taxon>Polyporales</taxon>
        <taxon>Polyporaceae</taxon>
        <taxon>Dichomitus</taxon>
    </lineage>
</organism>
<dbReference type="EMBL" id="ML145160">
    <property type="protein sequence ID" value="TBU55918.1"/>
    <property type="molecule type" value="Genomic_DNA"/>
</dbReference>
<keyword evidence="2" id="KW-1133">Transmembrane helix</keyword>
<feature type="compositionally biased region" description="Polar residues" evidence="1">
    <location>
        <begin position="243"/>
        <end position="252"/>
    </location>
</feature>
<keyword evidence="2" id="KW-0812">Transmembrane</keyword>
<gene>
    <name evidence="3" type="ORF">BD310DRAFT_960516</name>
</gene>
<dbReference type="Gene3D" id="2.60.120.260">
    <property type="entry name" value="Galactose-binding domain-like"/>
    <property type="match status" value="1"/>
</dbReference>
<evidence type="ECO:0000256" key="1">
    <source>
        <dbReference type="SAM" id="MobiDB-lite"/>
    </source>
</evidence>
<feature type="region of interest" description="Disordered" evidence="1">
    <location>
        <begin position="324"/>
        <end position="352"/>
    </location>
</feature>
<dbReference type="Proteomes" id="UP000292082">
    <property type="component" value="Unassembled WGS sequence"/>
</dbReference>
<evidence type="ECO:0000256" key="2">
    <source>
        <dbReference type="SAM" id="Phobius"/>
    </source>
</evidence>